<sequence>MIVMLVYIVGIVIQIASIKTWVQYFIGRIISGLAVGAISVICPMFIAETSPKAIRGTLVSCYQLMITGGIFLGYCTTYGTKTHYPGGSEEWRIPLGLSFAWALFMISGMVFMPESPRYLIEKGDMEGAKRSIATVNKVSPEHPFVNDEFSLVLCFNLCNN</sequence>
<gene>
    <name evidence="1" type="ORF">Amon02_001314000</name>
</gene>
<protein>
    <submittedName>
        <fullName evidence="1">Unnamed protein product</fullName>
    </submittedName>
</protein>
<name>A0ACB5UET8_AMBMO</name>
<proteinExistence type="predicted"/>
<dbReference type="EMBL" id="BSXS01016644">
    <property type="protein sequence ID" value="GMF08056.1"/>
    <property type="molecule type" value="Genomic_DNA"/>
</dbReference>
<accession>A0ACB5UET8</accession>
<evidence type="ECO:0000313" key="1">
    <source>
        <dbReference type="EMBL" id="GMF08056.1"/>
    </source>
</evidence>
<comment type="caution">
    <text evidence="1">The sequence shown here is derived from an EMBL/GenBank/DDBJ whole genome shotgun (WGS) entry which is preliminary data.</text>
</comment>
<keyword evidence="2" id="KW-1185">Reference proteome</keyword>
<reference evidence="1" key="1">
    <citation type="submission" date="2023-04" db="EMBL/GenBank/DDBJ databases">
        <title>Ambrosiozyma monospora NBRC 10751.</title>
        <authorList>
            <person name="Ichikawa N."/>
            <person name="Sato H."/>
            <person name="Tonouchi N."/>
        </authorList>
    </citation>
    <scope>NUCLEOTIDE SEQUENCE</scope>
    <source>
        <strain evidence="1">NBRC 10751</strain>
    </source>
</reference>
<evidence type="ECO:0000313" key="2">
    <source>
        <dbReference type="Proteomes" id="UP001165064"/>
    </source>
</evidence>
<dbReference type="Proteomes" id="UP001165064">
    <property type="component" value="Unassembled WGS sequence"/>
</dbReference>
<organism evidence="1 2">
    <name type="scientific">Ambrosiozyma monospora</name>
    <name type="common">Yeast</name>
    <name type="synonym">Endomycopsis monosporus</name>
    <dbReference type="NCBI Taxonomy" id="43982"/>
    <lineage>
        <taxon>Eukaryota</taxon>
        <taxon>Fungi</taxon>
        <taxon>Dikarya</taxon>
        <taxon>Ascomycota</taxon>
        <taxon>Saccharomycotina</taxon>
        <taxon>Pichiomycetes</taxon>
        <taxon>Pichiales</taxon>
        <taxon>Pichiaceae</taxon>
        <taxon>Ambrosiozyma</taxon>
    </lineage>
</organism>